<dbReference type="PANTHER" id="PTHR44227">
    <property type="match status" value="1"/>
</dbReference>
<evidence type="ECO:0000256" key="3">
    <source>
        <dbReference type="PROSITE-ProRule" id="PRU00339"/>
    </source>
</evidence>
<dbReference type="InterPro" id="IPR052346">
    <property type="entry name" value="O-mannosyl-transferase_TMTC"/>
</dbReference>
<reference evidence="6" key="1">
    <citation type="journal article" date="2019" name="Int. J. Syst. Evol. Microbiol.">
        <title>The Global Catalogue of Microorganisms (GCM) 10K type strain sequencing project: providing services to taxonomists for standard genome sequencing and annotation.</title>
        <authorList>
            <consortium name="The Broad Institute Genomics Platform"/>
            <consortium name="The Broad Institute Genome Sequencing Center for Infectious Disease"/>
            <person name="Wu L."/>
            <person name="Ma J."/>
        </authorList>
    </citation>
    <scope>NUCLEOTIDE SEQUENCE [LARGE SCALE GENOMIC DNA]</scope>
    <source>
        <strain evidence="6">KCTC 42423</strain>
    </source>
</reference>
<dbReference type="PANTHER" id="PTHR44227:SF3">
    <property type="entry name" value="PROTEIN O-MANNOSYL-TRANSFERASE TMTC4"/>
    <property type="match status" value="1"/>
</dbReference>
<keyword evidence="4" id="KW-0472">Membrane</keyword>
<keyword evidence="6" id="KW-1185">Reference proteome</keyword>
<evidence type="ECO:0000313" key="5">
    <source>
        <dbReference type="EMBL" id="MFD2591072.1"/>
    </source>
</evidence>
<evidence type="ECO:0000256" key="2">
    <source>
        <dbReference type="ARBA" id="ARBA00022803"/>
    </source>
</evidence>
<feature type="transmembrane region" description="Helical" evidence="4">
    <location>
        <begin position="147"/>
        <end position="167"/>
    </location>
</feature>
<dbReference type="SUPFAM" id="SSF48452">
    <property type="entry name" value="TPR-like"/>
    <property type="match status" value="1"/>
</dbReference>
<feature type="transmembrane region" description="Helical" evidence="4">
    <location>
        <begin position="348"/>
        <end position="364"/>
    </location>
</feature>
<dbReference type="SMART" id="SM00028">
    <property type="entry name" value="TPR"/>
    <property type="match status" value="5"/>
</dbReference>
<dbReference type="Pfam" id="PF13414">
    <property type="entry name" value="TPR_11"/>
    <property type="match status" value="1"/>
</dbReference>
<keyword evidence="2 3" id="KW-0802">TPR repeat</keyword>
<dbReference type="InterPro" id="IPR019734">
    <property type="entry name" value="TPR_rpt"/>
</dbReference>
<dbReference type="RefSeq" id="WP_378256610.1">
    <property type="nucleotide sequence ID" value="NZ_JBHSJV010000001.1"/>
</dbReference>
<dbReference type="Pfam" id="PF13431">
    <property type="entry name" value="TPR_17"/>
    <property type="match status" value="1"/>
</dbReference>
<feature type="transmembrane region" description="Helical" evidence="4">
    <location>
        <begin position="319"/>
        <end position="336"/>
    </location>
</feature>
<feature type="transmembrane region" description="Helical" evidence="4">
    <location>
        <begin position="219"/>
        <end position="240"/>
    </location>
</feature>
<dbReference type="PROSITE" id="PS50005">
    <property type="entry name" value="TPR"/>
    <property type="match status" value="2"/>
</dbReference>
<dbReference type="InterPro" id="IPR011990">
    <property type="entry name" value="TPR-like_helical_dom_sf"/>
</dbReference>
<keyword evidence="1" id="KW-0677">Repeat</keyword>
<feature type="repeat" description="TPR" evidence="3">
    <location>
        <begin position="485"/>
        <end position="518"/>
    </location>
</feature>
<feature type="repeat" description="TPR" evidence="3">
    <location>
        <begin position="418"/>
        <end position="451"/>
    </location>
</feature>
<feature type="transmembrane region" description="Helical" evidence="4">
    <location>
        <begin position="293"/>
        <end position="312"/>
    </location>
</feature>
<protein>
    <submittedName>
        <fullName evidence="5">Tetratricopeptide repeat protein</fullName>
    </submittedName>
</protein>
<evidence type="ECO:0000313" key="6">
    <source>
        <dbReference type="Proteomes" id="UP001597459"/>
    </source>
</evidence>
<keyword evidence="4" id="KW-1133">Transmembrane helix</keyword>
<keyword evidence="4" id="KW-0812">Transmembrane</keyword>
<dbReference type="Proteomes" id="UP001597459">
    <property type="component" value="Unassembled WGS sequence"/>
</dbReference>
<sequence>MANKILTNYEEVLQKTDSQKILLAILLIGLGVYSPVFLGSQFLTYDDNWYIYENKNVIDLSWSSIVNIFTTLQGGQYSPLGEVYHAILYSIFGKNATAFKICALLVHLVNVTLLFKVFNGLFEDKVLVSFVALVFAIHPMQVETIGWISVIFRNAVFFMFLGYWFYIRYLENNCKKSNLIPVIVCFVLALFTKEQAVLFPVGLFLISLIKLETINVKRFWVEMVFWAILTMIFGLVTIEITKTGGPSIVNRSVSLYDKVGLLSKTILSYFYNFLFPFKLSFSYPYPLEGNSPSVFNMFFSLGVLLLGGYLSLKNKLFRFGFLWSFGFLSLGLAFAFFHLRDSFMADRYAYVAIIGFAFLLYLILKHIKKLLGNNKSLFFILVLGFLITFSIQSFNRVPVFKNSKSVWTQAVEANPNNQYAYNSLGFYYRTQKKLDTALVLYKRAIKIKPEYLAHSNIGKIYFSRKQYDSALYHVSQAIFLNPSYQRAYENRAAIYYKLKQKDSLLADLNKILFLDPDNIKYLKERAKISFEKKKYKETILDMEKILKYDKANDYAYYLIGHSNMAIKNYVDANTYLDEAIRLKKNKPNYYYIRSLCRVNVKNYKGALEDAMKAKKMGMKISHEYLMALRQQLKKSNE</sequence>
<feature type="transmembrane region" description="Helical" evidence="4">
    <location>
        <begin position="376"/>
        <end position="394"/>
    </location>
</feature>
<proteinExistence type="predicted"/>
<dbReference type="EMBL" id="JBHULX010000017">
    <property type="protein sequence ID" value="MFD2591072.1"/>
    <property type="molecule type" value="Genomic_DNA"/>
</dbReference>
<feature type="transmembrane region" description="Helical" evidence="4">
    <location>
        <begin position="21"/>
        <end position="43"/>
    </location>
</feature>
<gene>
    <name evidence="5" type="ORF">ACFSTE_09540</name>
</gene>
<accession>A0ABW5N7Q8</accession>
<feature type="transmembrane region" description="Helical" evidence="4">
    <location>
        <begin position="179"/>
        <end position="207"/>
    </location>
</feature>
<evidence type="ECO:0000256" key="4">
    <source>
        <dbReference type="SAM" id="Phobius"/>
    </source>
</evidence>
<organism evidence="5 6">
    <name type="scientific">Aquimarina hainanensis</name>
    <dbReference type="NCBI Taxonomy" id="1578017"/>
    <lineage>
        <taxon>Bacteria</taxon>
        <taxon>Pseudomonadati</taxon>
        <taxon>Bacteroidota</taxon>
        <taxon>Flavobacteriia</taxon>
        <taxon>Flavobacteriales</taxon>
        <taxon>Flavobacteriaceae</taxon>
        <taxon>Aquimarina</taxon>
    </lineage>
</organism>
<evidence type="ECO:0000256" key="1">
    <source>
        <dbReference type="ARBA" id="ARBA00022737"/>
    </source>
</evidence>
<feature type="transmembrane region" description="Helical" evidence="4">
    <location>
        <begin position="261"/>
        <end position="281"/>
    </location>
</feature>
<dbReference type="Gene3D" id="1.25.40.10">
    <property type="entry name" value="Tetratricopeptide repeat domain"/>
    <property type="match status" value="3"/>
</dbReference>
<comment type="caution">
    <text evidence="5">The sequence shown here is derived from an EMBL/GenBank/DDBJ whole genome shotgun (WGS) entry which is preliminary data.</text>
</comment>
<name>A0ABW5N7Q8_9FLAO</name>